<keyword evidence="3" id="KW-1185">Reference proteome</keyword>
<dbReference type="Gene3D" id="3.40.50.2000">
    <property type="entry name" value="Glycogen Phosphorylase B"/>
    <property type="match status" value="2"/>
</dbReference>
<dbReference type="PANTHER" id="PTHR12526">
    <property type="entry name" value="GLYCOSYLTRANSFERASE"/>
    <property type="match status" value="1"/>
</dbReference>
<dbReference type="SUPFAM" id="SSF53756">
    <property type="entry name" value="UDP-Glycosyltransferase/glycogen phosphorylase"/>
    <property type="match status" value="1"/>
</dbReference>
<dbReference type="EMBL" id="JBHSUC010000021">
    <property type="protein sequence ID" value="MFC6363184.1"/>
    <property type="molecule type" value="Genomic_DNA"/>
</dbReference>
<sequence length="377" mass="42675">MKILFIAHENQLGGASRSLLGLIDGLKSDESYEIDVLIKRTKENKLSEQLKSRDISYMELPFFWSKTNSNRKILNLLKEFFNLIVAIIFSIKKRRVKYDVIHTNSSVLNIGFYISTIKKTKHILHVREFGDLDFNLKPTLPAYIYKKLTNGRKNKNIFISESIFKHYLSLFNNQGVVIYNGIDSYVAKRDIKVELCNILISGTIIRNKGHETAIRAVNLIIKRNSLNNVKLIIAGKGDESFIDELHSYIVANELENNINFIGYVEDMRKLRESIDIELVCSKAEAFGRVTVEAMIAGVVVVASNTGANKELVNDKETGLIYEYNSVEDLADKISLVINDSKLASKLSVAGMKHAKNKFSLSQTVLKVKEVYKDISNG</sequence>
<evidence type="ECO:0000259" key="1">
    <source>
        <dbReference type="Pfam" id="PF00534"/>
    </source>
</evidence>
<proteinExistence type="predicted"/>
<dbReference type="GO" id="GO:0016787">
    <property type="term" value="F:hydrolase activity"/>
    <property type="evidence" value="ECO:0007669"/>
    <property type="project" value="UniProtKB-KW"/>
</dbReference>
<keyword evidence="2" id="KW-0328">Glycosyltransferase</keyword>
<keyword evidence="2" id="KW-0378">Hydrolase</keyword>
<evidence type="ECO:0000313" key="2">
    <source>
        <dbReference type="EMBL" id="MFC6363184.1"/>
    </source>
</evidence>
<dbReference type="InterPro" id="IPR001296">
    <property type="entry name" value="Glyco_trans_1"/>
</dbReference>
<protein>
    <submittedName>
        <fullName evidence="2">Glycosyltransferase family 4 protein</fullName>
        <ecNumber evidence="2">2.4.-.-</ecNumber>
    </submittedName>
</protein>
<reference evidence="3" key="1">
    <citation type="journal article" date="2019" name="Int. J. Syst. Evol. Microbiol.">
        <title>The Global Catalogue of Microorganisms (GCM) 10K type strain sequencing project: providing services to taxonomists for standard genome sequencing and annotation.</title>
        <authorList>
            <consortium name="The Broad Institute Genomics Platform"/>
            <consortium name="The Broad Institute Genome Sequencing Center for Infectious Disease"/>
            <person name="Wu L."/>
            <person name="Ma J."/>
        </authorList>
    </citation>
    <scope>NUCLEOTIDE SEQUENCE [LARGE SCALE GENOMIC DNA]</scope>
    <source>
        <strain evidence="3">CGMCC 4.1530</strain>
    </source>
</reference>
<keyword evidence="2" id="KW-0808">Transferase</keyword>
<feature type="domain" description="Glycosyl transferase family 1" evidence="1">
    <location>
        <begin position="197"/>
        <end position="350"/>
    </location>
</feature>
<dbReference type="Proteomes" id="UP001596215">
    <property type="component" value="Unassembled WGS sequence"/>
</dbReference>
<evidence type="ECO:0000313" key="3">
    <source>
        <dbReference type="Proteomes" id="UP001596215"/>
    </source>
</evidence>
<dbReference type="EC" id="2.4.-.-" evidence="2"/>
<name>A0ABW1VQS5_9GAMM</name>
<dbReference type="RefSeq" id="WP_343877094.1">
    <property type="nucleotide sequence ID" value="NZ_BAAAFW010000056.1"/>
</dbReference>
<dbReference type="Pfam" id="PF00534">
    <property type="entry name" value="Glycos_transf_1"/>
    <property type="match status" value="1"/>
</dbReference>
<organism evidence="2 3">
    <name type="scientific">Tatumella punctata</name>
    <dbReference type="NCBI Taxonomy" id="399969"/>
    <lineage>
        <taxon>Bacteria</taxon>
        <taxon>Pseudomonadati</taxon>
        <taxon>Pseudomonadota</taxon>
        <taxon>Gammaproteobacteria</taxon>
        <taxon>Enterobacterales</taxon>
        <taxon>Erwiniaceae</taxon>
        <taxon>Tatumella</taxon>
    </lineage>
</organism>
<accession>A0ABW1VQS5</accession>
<dbReference type="GO" id="GO:0016757">
    <property type="term" value="F:glycosyltransferase activity"/>
    <property type="evidence" value="ECO:0007669"/>
    <property type="project" value="UniProtKB-KW"/>
</dbReference>
<dbReference type="CDD" id="cd03801">
    <property type="entry name" value="GT4_PimA-like"/>
    <property type="match status" value="1"/>
</dbReference>
<comment type="caution">
    <text evidence="2">The sequence shown here is derived from an EMBL/GenBank/DDBJ whole genome shotgun (WGS) entry which is preliminary data.</text>
</comment>
<gene>
    <name evidence="2" type="ORF">ACFP73_13985</name>
</gene>